<accession>A0AAN1UBW8</accession>
<gene>
    <name evidence="1" type="ORF">FORC53_1324</name>
</gene>
<sequence length="133" mass="15013">MVPFDDYFGDWAQANWELLVERVICSPNESLVIYGSGSDYEAAAHSRVFFQEAKATHEIICNSSCAIDWISKSEVDLSKFDFESFVSRSGEWFDVCPPFDHVLFTEKGAVGGDYLQVVIPRNQLEFSAQAIEI</sequence>
<organism evidence="1 2">
    <name type="scientific">Vibrio vulnificus</name>
    <dbReference type="NCBI Taxonomy" id="672"/>
    <lineage>
        <taxon>Bacteria</taxon>
        <taxon>Pseudomonadati</taxon>
        <taxon>Pseudomonadota</taxon>
        <taxon>Gammaproteobacteria</taxon>
        <taxon>Vibrionales</taxon>
        <taxon>Vibrionaceae</taxon>
        <taxon>Vibrio</taxon>
    </lineage>
</organism>
<evidence type="ECO:0000313" key="2">
    <source>
        <dbReference type="Proteomes" id="UP000263418"/>
    </source>
</evidence>
<evidence type="ECO:0000313" key="1">
    <source>
        <dbReference type="EMBL" id="AXX59663.1"/>
    </source>
</evidence>
<proteinExistence type="predicted"/>
<dbReference type="AlphaFoldDB" id="A0AAN1UBW8"/>
<reference evidence="1 2" key="1">
    <citation type="submission" date="2017-01" db="EMBL/GenBank/DDBJ databases">
        <title>Complete Genome Sequence of Vibrio vulnificus FORC_053.</title>
        <authorList>
            <consortium name="Food-borne Pathogen Omics Research Center"/>
            <person name="Chung H.Y."/>
            <person name="Na E.J."/>
            <person name="Song J.S."/>
            <person name="Kim H."/>
            <person name="Lee J.-H."/>
            <person name="Ryu S."/>
            <person name="Choi S.H."/>
        </authorList>
    </citation>
    <scope>NUCLEOTIDE SEQUENCE [LARGE SCALE GENOMIC DNA]</scope>
    <source>
        <strain evidence="1 2">FORC_053</strain>
    </source>
</reference>
<dbReference type="EMBL" id="CP019290">
    <property type="protein sequence ID" value="AXX59663.1"/>
    <property type="molecule type" value="Genomic_DNA"/>
</dbReference>
<name>A0AAN1UBW8_VIBVL</name>
<dbReference type="Proteomes" id="UP000263418">
    <property type="component" value="Chromosome 1"/>
</dbReference>
<protein>
    <submittedName>
        <fullName evidence="1">Uncharacterized protein</fullName>
    </submittedName>
</protein>